<evidence type="ECO:0000313" key="2">
    <source>
        <dbReference type="Proteomes" id="UP000318878"/>
    </source>
</evidence>
<dbReference type="RefSeq" id="WP_146429884.1">
    <property type="nucleotide sequence ID" value="NZ_SJPF01000001.1"/>
</dbReference>
<comment type="caution">
    <text evidence="1">The sequence shown here is derived from an EMBL/GenBank/DDBJ whole genome shotgun (WGS) entry which is preliminary data.</text>
</comment>
<accession>A0A5C5VP37</accession>
<dbReference type="OrthoDB" id="276211at2"/>
<reference evidence="1 2" key="1">
    <citation type="submission" date="2019-02" db="EMBL/GenBank/DDBJ databases">
        <title>Deep-cultivation of Planctomycetes and their phenomic and genomic characterization uncovers novel biology.</title>
        <authorList>
            <person name="Wiegand S."/>
            <person name="Jogler M."/>
            <person name="Boedeker C."/>
            <person name="Pinto D."/>
            <person name="Vollmers J."/>
            <person name="Rivas-Marin E."/>
            <person name="Kohn T."/>
            <person name="Peeters S.H."/>
            <person name="Heuer A."/>
            <person name="Rast P."/>
            <person name="Oberbeckmann S."/>
            <person name="Bunk B."/>
            <person name="Jeske O."/>
            <person name="Meyerdierks A."/>
            <person name="Storesund J.E."/>
            <person name="Kallscheuer N."/>
            <person name="Luecker S."/>
            <person name="Lage O.M."/>
            <person name="Pohl T."/>
            <person name="Merkel B.J."/>
            <person name="Hornburger P."/>
            <person name="Mueller R.-W."/>
            <person name="Bruemmer F."/>
            <person name="Labrenz M."/>
            <person name="Spormann A.M."/>
            <person name="Op Den Camp H."/>
            <person name="Overmann J."/>
            <person name="Amann R."/>
            <person name="Jetten M.S.M."/>
            <person name="Mascher T."/>
            <person name="Medema M.H."/>
            <person name="Devos D.P."/>
            <person name="Kaster A.-K."/>
            <person name="Ovreas L."/>
            <person name="Rohde M."/>
            <person name="Galperin M.Y."/>
            <person name="Jogler C."/>
        </authorList>
    </citation>
    <scope>NUCLEOTIDE SEQUENCE [LARGE SCALE GENOMIC DNA]</scope>
    <source>
        <strain evidence="1 2">Enr8</strain>
    </source>
</reference>
<dbReference type="EMBL" id="SJPF01000001">
    <property type="protein sequence ID" value="TWT39743.1"/>
    <property type="molecule type" value="Genomic_DNA"/>
</dbReference>
<organism evidence="1 2">
    <name type="scientific">Blastopirellula retiformator</name>
    <dbReference type="NCBI Taxonomy" id="2527970"/>
    <lineage>
        <taxon>Bacteria</taxon>
        <taxon>Pseudomonadati</taxon>
        <taxon>Planctomycetota</taxon>
        <taxon>Planctomycetia</taxon>
        <taxon>Pirellulales</taxon>
        <taxon>Pirellulaceae</taxon>
        <taxon>Blastopirellula</taxon>
    </lineage>
</organism>
<sequence length="142" mass="16443">MEETIQSYSALRGIKIENRLGHGTDGSVFQTNVLSAVKVFQRERQFRNELGCYQRLAETGCFRISIFAIPELQYYHESLRVIEMSVVRPPYLPDFGKCYLDVQPPDFPADVIQHEIERQMEDFGEDYSIVQMAIAKLQEFGI</sequence>
<name>A0A5C5VP37_9BACT</name>
<evidence type="ECO:0000313" key="1">
    <source>
        <dbReference type="EMBL" id="TWT39743.1"/>
    </source>
</evidence>
<protein>
    <submittedName>
        <fullName evidence="1">Uncharacterized protein</fullName>
    </submittedName>
</protein>
<proteinExistence type="predicted"/>
<dbReference type="AlphaFoldDB" id="A0A5C5VP37"/>
<gene>
    <name evidence="1" type="ORF">Enr8_14450</name>
</gene>
<keyword evidence="2" id="KW-1185">Reference proteome</keyword>
<dbReference type="Proteomes" id="UP000318878">
    <property type="component" value="Unassembled WGS sequence"/>
</dbReference>